<dbReference type="Pfam" id="PF13460">
    <property type="entry name" value="NAD_binding_10"/>
    <property type="match status" value="1"/>
</dbReference>
<dbReference type="SUPFAM" id="SSF51735">
    <property type="entry name" value="NAD(P)-binding Rossmann-fold domains"/>
    <property type="match status" value="1"/>
</dbReference>
<evidence type="ECO:0000259" key="1">
    <source>
        <dbReference type="Pfam" id="PF13460"/>
    </source>
</evidence>
<dbReference type="AlphaFoldDB" id="A0A1X7H881"/>
<accession>A0A1X7H881</accession>
<protein>
    <submittedName>
        <fullName evidence="2">NAD(P)H dehydrogenase (Quinone)</fullName>
    </submittedName>
</protein>
<dbReference type="InterPro" id="IPR052718">
    <property type="entry name" value="NmrA-type_oxidoreductase"/>
</dbReference>
<gene>
    <name evidence="2" type="ORF">SAMN06295900_12376</name>
</gene>
<dbReference type="Gene3D" id="3.40.50.720">
    <property type="entry name" value="NAD(P)-binding Rossmann-like Domain"/>
    <property type="match status" value="1"/>
</dbReference>
<dbReference type="STRING" id="28094.SAMN06295900_12376"/>
<evidence type="ECO:0000313" key="2">
    <source>
        <dbReference type="EMBL" id="SMF81498.1"/>
    </source>
</evidence>
<reference evidence="3" key="1">
    <citation type="submission" date="2017-04" db="EMBL/GenBank/DDBJ databases">
        <authorList>
            <person name="Varghese N."/>
            <person name="Submissions S."/>
        </authorList>
    </citation>
    <scope>NUCLEOTIDE SEQUENCE [LARGE SCALE GENOMIC DNA]</scope>
    <source>
        <strain evidence="3">Ballard 720</strain>
    </source>
</reference>
<dbReference type="OrthoDB" id="5510591at2"/>
<proteinExistence type="predicted"/>
<evidence type="ECO:0000313" key="3">
    <source>
        <dbReference type="Proteomes" id="UP000192911"/>
    </source>
</evidence>
<dbReference type="InterPro" id="IPR016040">
    <property type="entry name" value="NAD(P)-bd_dom"/>
</dbReference>
<dbReference type="RefSeq" id="WP_085230700.1">
    <property type="nucleotide sequence ID" value="NZ_BSQD01000020.1"/>
</dbReference>
<dbReference type="Proteomes" id="UP000192911">
    <property type="component" value="Unassembled WGS sequence"/>
</dbReference>
<feature type="domain" description="NAD(P)-binding" evidence="1">
    <location>
        <begin position="7"/>
        <end position="181"/>
    </location>
</feature>
<sequence>MKIGVSGASGQLGKAIVQDLIASHAGHGVVGISRSLGNIHAPAEGRFGDYDQPASLAAAYQGLDAVVLIPSDNIEPGARVKQFVTAIDAAVEAGVKHIVLVSVAGTKDLAAPSMYVEFWGAEQHLMSAAASWTILRMNLYAEVVVQEAQMLMASGALIGLGEESVGYVAREDLASAAAAVLVSGSHAGAIYEITGPERLAGAEKAAIVAEVTGKPLGFAVVTEDQFRGGMAQAGLPGRVVDLVVQIKKGMVGHAYDIVTGHFELISGRKPRPLRDVIVAAFS</sequence>
<dbReference type="InterPro" id="IPR036291">
    <property type="entry name" value="NAD(P)-bd_dom_sf"/>
</dbReference>
<dbReference type="PANTHER" id="PTHR47129">
    <property type="entry name" value="QUINONE OXIDOREDUCTASE 2"/>
    <property type="match status" value="1"/>
</dbReference>
<dbReference type="PANTHER" id="PTHR47129:SF1">
    <property type="entry name" value="NMRA-LIKE DOMAIN-CONTAINING PROTEIN"/>
    <property type="match status" value="1"/>
</dbReference>
<keyword evidence="3" id="KW-1185">Reference proteome</keyword>
<name>A0A1X7H881_TRICW</name>
<dbReference type="EMBL" id="FXAH01000023">
    <property type="protein sequence ID" value="SMF81498.1"/>
    <property type="molecule type" value="Genomic_DNA"/>
</dbReference>
<dbReference type="GeneID" id="95553032"/>
<dbReference type="Gene3D" id="3.90.25.10">
    <property type="entry name" value="UDP-galactose 4-epimerase, domain 1"/>
    <property type="match status" value="1"/>
</dbReference>
<organism evidence="2 3">
    <name type="scientific">Trinickia caryophylli</name>
    <name type="common">Paraburkholderia caryophylli</name>
    <dbReference type="NCBI Taxonomy" id="28094"/>
    <lineage>
        <taxon>Bacteria</taxon>
        <taxon>Pseudomonadati</taxon>
        <taxon>Pseudomonadota</taxon>
        <taxon>Betaproteobacteria</taxon>
        <taxon>Burkholderiales</taxon>
        <taxon>Burkholderiaceae</taxon>
        <taxon>Trinickia</taxon>
    </lineage>
</organism>